<keyword evidence="1" id="KW-1133">Transmembrane helix</keyword>
<feature type="transmembrane region" description="Helical" evidence="1">
    <location>
        <begin position="92"/>
        <end position="114"/>
    </location>
</feature>
<feature type="transmembrane region" description="Helical" evidence="1">
    <location>
        <begin position="12"/>
        <end position="32"/>
    </location>
</feature>
<protein>
    <submittedName>
        <fullName evidence="2">Uncharacterized protein</fullName>
    </submittedName>
</protein>
<evidence type="ECO:0000256" key="1">
    <source>
        <dbReference type="SAM" id="Phobius"/>
    </source>
</evidence>
<gene>
    <name evidence="2" type="ORF">Pan189_21190</name>
</gene>
<name>A0A517R1H2_9PLAN</name>
<dbReference type="Proteomes" id="UP000317318">
    <property type="component" value="Chromosome"/>
</dbReference>
<dbReference type="EMBL" id="CP036268">
    <property type="protein sequence ID" value="QDT37737.1"/>
    <property type="molecule type" value="Genomic_DNA"/>
</dbReference>
<dbReference type="KEGG" id="svp:Pan189_21190"/>
<organism evidence="2 3">
    <name type="scientific">Stratiformator vulcanicus</name>
    <dbReference type="NCBI Taxonomy" id="2527980"/>
    <lineage>
        <taxon>Bacteria</taxon>
        <taxon>Pseudomonadati</taxon>
        <taxon>Planctomycetota</taxon>
        <taxon>Planctomycetia</taxon>
        <taxon>Planctomycetales</taxon>
        <taxon>Planctomycetaceae</taxon>
        <taxon>Stratiformator</taxon>
    </lineage>
</organism>
<keyword evidence="1" id="KW-0472">Membrane</keyword>
<proteinExistence type="predicted"/>
<evidence type="ECO:0000313" key="2">
    <source>
        <dbReference type="EMBL" id="QDT37737.1"/>
    </source>
</evidence>
<accession>A0A517R1H2</accession>
<keyword evidence="3" id="KW-1185">Reference proteome</keyword>
<keyword evidence="1" id="KW-0812">Transmembrane</keyword>
<reference evidence="2 3" key="1">
    <citation type="submission" date="2019-02" db="EMBL/GenBank/DDBJ databases">
        <title>Deep-cultivation of Planctomycetes and their phenomic and genomic characterization uncovers novel biology.</title>
        <authorList>
            <person name="Wiegand S."/>
            <person name="Jogler M."/>
            <person name="Boedeker C."/>
            <person name="Pinto D."/>
            <person name="Vollmers J."/>
            <person name="Rivas-Marin E."/>
            <person name="Kohn T."/>
            <person name="Peeters S.H."/>
            <person name="Heuer A."/>
            <person name="Rast P."/>
            <person name="Oberbeckmann S."/>
            <person name="Bunk B."/>
            <person name="Jeske O."/>
            <person name="Meyerdierks A."/>
            <person name="Storesund J.E."/>
            <person name="Kallscheuer N."/>
            <person name="Luecker S."/>
            <person name="Lage O.M."/>
            <person name="Pohl T."/>
            <person name="Merkel B.J."/>
            <person name="Hornburger P."/>
            <person name="Mueller R.-W."/>
            <person name="Bruemmer F."/>
            <person name="Labrenz M."/>
            <person name="Spormann A.M."/>
            <person name="Op den Camp H."/>
            <person name="Overmann J."/>
            <person name="Amann R."/>
            <person name="Jetten M.S.M."/>
            <person name="Mascher T."/>
            <person name="Medema M.H."/>
            <person name="Devos D.P."/>
            <person name="Kaster A.-K."/>
            <person name="Ovreas L."/>
            <person name="Rohde M."/>
            <person name="Galperin M.Y."/>
            <person name="Jogler C."/>
        </authorList>
    </citation>
    <scope>NUCLEOTIDE SEQUENCE [LARGE SCALE GENOMIC DNA]</scope>
    <source>
        <strain evidence="2 3">Pan189</strain>
    </source>
</reference>
<sequence>MPDPELTDLLWTVAPTSLLWFFCAVITTPLLWQLVRLAWRDVRDDRRDRLRVVALTGFCVALMVAMLVLMSCPLALISLTYLYPLTLSPHSIYFRLFVASFVIWQLSFTWIIFLGGRNVRQLWQQYRRAVMDRKRLRPILIYGRLFRIRIRTCLRSMDRKLW</sequence>
<feature type="transmembrane region" description="Helical" evidence="1">
    <location>
        <begin position="52"/>
        <end position="80"/>
    </location>
</feature>
<evidence type="ECO:0000313" key="3">
    <source>
        <dbReference type="Proteomes" id="UP000317318"/>
    </source>
</evidence>
<dbReference type="AlphaFoldDB" id="A0A517R1H2"/>